<feature type="domain" description="HTH crp-type" evidence="5">
    <location>
        <begin position="144"/>
        <end position="210"/>
    </location>
</feature>
<name>A0AAD1G2H8_SPHMI</name>
<evidence type="ECO:0000256" key="3">
    <source>
        <dbReference type="ARBA" id="ARBA00023163"/>
    </source>
</evidence>
<dbReference type="EMBL" id="RBWX01000009">
    <property type="protein sequence ID" value="RKS87872.1"/>
    <property type="molecule type" value="Genomic_DNA"/>
</dbReference>
<dbReference type="KEGG" id="smic:SmB9_33390"/>
<evidence type="ECO:0000259" key="4">
    <source>
        <dbReference type="PROSITE" id="PS50943"/>
    </source>
</evidence>
<dbReference type="GO" id="GO:0005829">
    <property type="term" value="C:cytosol"/>
    <property type="evidence" value="ECO:0007669"/>
    <property type="project" value="TreeGrafter"/>
</dbReference>
<dbReference type="SUPFAM" id="SSF51206">
    <property type="entry name" value="cAMP-binding domain-like"/>
    <property type="match status" value="1"/>
</dbReference>
<accession>A0AAD1G2H8</accession>
<dbReference type="PROSITE" id="PS50943">
    <property type="entry name" value="HTH_CROC1"/>
    <property type="match status" value="1"/>
</dbReference>
<proteinExistence type="predicted"/>
<dbReference type="PROSITE" id="PS51063">
    <property type="entry name" value="HTH_CRP_2"/>
    <property type="match status" value="1"/>
</dbReference>
<dbReference type="EMBL" id="AP018711">
    <property type="protein sequence ID" value="BBE35681.1"/>
    <property type="molecule type" value="Genomic_DNA"/>
</dbReference>
<dbReference type="InterPro" id="IPR018490">
    <property type="entry name" value="cNMP-bd_dom_sf"/>
</dbReference>
<dbReference type="InterPro" id="IPR012318">
    <property type="entry name" value="HTH_CRP"/>
</dbReference>
<dbReference type="Proteomes" id="UP000276029">
    <property type="component" value="Unassembled WGS sequence"/>
</dbReference>
<evidence type="ECO:0000256" key="1">
    <source>
        <dbReference type="ARBA" id="ARBA00023015"/>
    </source>
</evidence>
<gene>
    <name evidence="7" type="ORF">DFR51_2517</name>
    <name evidence="6" type="ORF">SmB9_33390</name>
</gene>
<dbReference type="SUPFAM" id="SSF46785">
    <property type="entry name" value="Winged helix' DNA-binding domain"/>
    <property type="match status" value="1"/>
</dbReference>
<evidence type="ECO:0000313" key="7">
    <source>
        <dbReference type="EMBL" id="RKS87872.1"/>
    </source>
</evidence>
<feature type="domain" description="HTH cro/C1-type" evidence="4">
    <location>
        <begin position="168"/>
        <end position="186"/>
    </location>
</feature>
<evidence type="ECO:0000313" key="6">
    <source>
        <dbReference type="EMBL" id="BBE35681.1"/>
    </source>
</evidence>
<organism evidence="6 8">
    <name type="scientific">Sphingosinicella microcystinivorans</name>
    <dbReference type="NCBI Taxonomy" id="335406"/>
    <lineage>
        <taxon>Bacteria</taxon>
        <taxon>Pseudomonadati</taxon>
        <taxon>Pseudomonadota</taxon>
        <taxon>Alphaproteobacteria</taxon>
        <taxon>Sphingomonadales</taxon>
        <taxon>Sphingosinicellaceae</taxon>
        <taxon>Sphingosinicella</taxon>
    </lineage>
</organism>
<dbReference type="GO" id="GO:0003677">
    <property type="term" value="F:DNA binding"/>
    <property type="evidence" value="ECO:0007669"/>
    <property type="project" value="UniProtKB-KW"/>
</dbReference>
<dbReference type="RefSeq" id="WP_121051658.1">
    <property type="nucleotide sequence ID" value="NZ_AP018711.1"/>
</dbReference>
<dbReference type="InterPro" id="IPR014710">
    <property type="entry name" value="RmlC-like_jellyroll"/>
</dbReference>
<protein>
    <submittedName>
        <fullName evidence="7">CRP-like cAMP-binding protein</fullName>
    </submittedName>
    <submittedName>
        <fullName evidence="6">Transcriptional regulator</fullName>
    </submittedName>
</protein>
<reference evidence="6 8" key="1">
    <citation type="submission" date="2018-06" db="EMBL/GenBank/DDBJ databases">
        <title>Complete Genome Sequence of the Microcystin-Degrading Bacterium Sphingosinicella microcystinivorans Strain B-9.</title>
        <authorList>
            <person name="Jin H."/>
            <person name="Nishizawa T."/>
            <person name="Guo Y."/>
            <person name="Nishizawa A."/>
            <person name="Park H."/>
            <person name="Kato H."/>
            <person name="Tsuji K."/>
            <person name="Harada K."/>
        </authorList>
    </citation>
    <scope>NUCLEOTIDE SEQUENCE [LARGE SCALE GENOMIC DNA]</scope>
    <source>
        <strain evidence="6 8">B9</strain>
    </source>
</reference>
<evidence type="ECO:0000313" key="8">
    <source>
        <dbReference type="Proteomes" id="UP000275727"/>
    </source>
</evidence>
<evidence type="ECO:0000313" key="9">
    <source>
        <dbReference type="Proteomes" id="UP000276029"/>
    </source>
</evidence>
<dbReference type="InterPro" id="IPR001387">
    <property type="entry name" value="Cro/C1-type_HTH"/>
</dbReference>
<dbReference type="InterPro" id="IPR050397">
    <property type="entry name" value="Env_Response_Regulators"/>
</dbReference>
<evidence type="ECO:0000259" key="5">
    <source>
        <dbReference type="PROSITE" id="PS51063"/>
    </source>
</evidence>
<dbReference type="SMART" id="SM00419">
    <property type="entry name" value="HTH_CRP"/>
    <property type="match status" value="1"/>
</dbReference>
<sequence length="239" mass="26411">MIETIENNLLNALKASDLELLGPHLRELQIATGTTIYDPGDHVESVYFPCGSAMAGFFVGLPDGKGVETALIGREGAIGGIVSQGRLPAYARCSVQNGGHFLVMESQRLEELKIQSLTIRHLFARYADCLMAQIFQTTACNAGHTIDQRAAKWMLSTVERSGTLTIEMTQDQLAQMLGIGRSYISRVIAAMKRDGLISVSRKRVHLENLERMRSISCDCNDNVKYHFDSVLKGVYPDEM</sequence>
<dbReference type="Proteomes" id="UP000275727">
    <property type="component" value="Chromosome"/>
</dbReference>
<dbReference type="InterPro" id="IPR036390">
    <property type="entry name" value="WH_DNA-bd_sf"/>
</dbReference>
<dbReference type="AlphaFoldDB" id="A0AAD1G2H8"/>
<keyword evidence="2" id="KW-0238">DNA-binding</keyword>
<keyword evidence="3" id="KW-0804">Transcription</keyword>
<dbReference type="Pfam" id="PF13545">
    <property type="entry name" value="HTH_Crp_2"/>
    <property type="match status" value="1"/>
</dbReference>
<dbReference type="GO" id="GO:0003700">
    <property type="term" value="F:DNA-binding transcription factor activity"/>
    <property type="evidence" value="ECO:0007669"/>
    <property type="project" value="TreeGrafter"/>
</dbReference>
<keyword evidence="9" id="KW-1185">Reference proteome</keyword>
<dbReference type="PANTHER" id="PTHR24567:SF74">
    <property type="entry name" value="HTH-TYPE TRANSCRIPTIONAL REGULATOR ARCR"/>
    <property type="match status" value="1"/>
</dbReference>
<dbReference type="Gene3D" id="2.60.120.10">
    <property type="entry name" value="Jelly Rolls"/>
    <property type="match status" value="1"/>
</dbReference>
<dbReference type="PANTHER" id="PTHR24567">
    <property type="entry name" value="CRP FAMILY TRANSCRIPTIONAL REGULATORY PROTEIN"/>
    <property type="match status" value="1"/>
</dbReference>
<evidence type="ECO:0000256" key="2">
    <source>
        <dbReference type="ARBA" id="ARBA00023125"/>
    </source>
</evidence>
<reference evidence="7 9" key="2">
    <citation type="submission" date="2018-10" db="EMBL/GenBank/DDBJ databases">
        <title>Genomic Encyclopedia of Type Strains, Phase IV (KMG-IV): sequencing the most valuable type-strain genomes for metagenomic binning, comparative biology and taxonomic classification.</title>
        <authorList>
            <person name="Goeker M."/>
        </authorList>
    </citation>
    <scope>NUCLEOTIDE SEQUENCE [LARGE SCALE GENOMIC DNA]</scope>
    <source>
        <strain evidence="7 9">DSM 19791</strain>
    </source>
</reference>
<keyword evidence="1" id="KW-0805">Transcription regulation</keyword>